<dbReference type="Gene3D" id="1.25.40.10">
    <property type="entry name" value="Tetratricopeptide repeat domain"/>
    <property type="match status" value="1"/>
</dbReference>
<evidence type="ECO:0000256" key="1">
    <source>
        <dbReference type="ARBA" id="ARBA00012528"/>
    </source>
</evidence>
<dbReference type="FunFam" id="3.30.70.270:FF:000001">
    <property type="entry name" value="Diguanylate cyclase domain protein"/>
    <property type="match status" value="1"/>
</dbReference>
<dbReference type="OrthoDB" id="9813903at2"/>
<dbReference type="Proteomes" id="UP000235916">
    <property type="component" value="Unassembled WGS sequence"/>
</dbReference>
<dbReference type="InterPro" id="IPR043128">
    <property type="entry name" value="Rev_trsase/Diguanyl_cyclase"/>
</dbReference>
<keyword evidence="4" id="KW-0732">Signal</keyword>
<feature type="chain" id="PRO_5014789455" description="diguanylate cyclase" evidence="4">
    <location>
        <begin position="22"/>
        <end position="679"/>
    </location>
</feature>
<gene>
    <name evidence="6" type="ORF">C1O66_15885</name>
</gene>
<name>A0A2N8KZG8_9BURK</name>
<evidence type="ECO:0000313" key="7">
    <source>
        <dbReference type="Proteomes" id="UP000235916"/>
    </source>
</evidence>
<comment type="catalytic activity">
    <reaction evidence="2">
        <text>2 GTP = 3',3'-c-di-GMP + 2 diphosphate</text>
        <dbReference type="Rhea" id="RHEA:24898"/>
        <dbReference type="ChEBI" id="CHEBI:33019"/>
        <dbReference type="ChEBI" id="CHEBI:37565"/>
        <dbReference type="ChEBI" id="CHEBI:58805"/>
        <dbReference type="EC" id="2.7.7.65"/>
    </reaction>
</comment>
<dbReference type="InterPro" id="IPR011990">
    <property type="entry name" value="TPR-like_helical_dom_sf"/>
</dbReference>
<keyword evidence="7" id="KW-1185">Reference proteome</keyword>
<dbReference type="InterPro" id="IPR029787">
    <property type="entry name" value="Nucleotide_cyclase"/>
</dbReference>
<protein>
    <recommendedName>
        <fullName evidence="1">diguanylate cyclase</fullName>
        <ecNumber evidence="1">2.7.7.65</ecNumber>
    </recommendedName>
</protein>
<dbReference type="SUPFAM" id="SSF48452">
    <property type="entry name" value="TPR-like"/>
    <property type="match status" value="1"/>
</dbReference>
<dbReference type="Pfam" id="PF00990">
    <property type="entry name" value="GGDEF"/>
    <property type="match status" value="1"/>
</dbReference>
<evidence type="ECO:0000259" key="5">
    <source>
        <dbReference type="PROSITE" id="PS50887"/>
    </source>
</evidence>
<dbReference type="CDD" id="cd01949">
    <property type="entry name" value="GGDEF"/>
    <property type="match status" value="1"/>
</dbReference>
<accession>A0A2N8KZG8</accession>
<dbReference type="InterPro" id="IPR050469">
    <property type="entry name" value="Diguanylate_Cyclase"/>
</dbReference>
<comment type="caution">
    <text evidence="6">The sequence shown here is derived from an EMBL/GenBank/DDBJ whole genome shotgun (WGS) entry which is preliminary data.</text>
</comment>
<organism evidence="6 7">
    <name type="scientific">Kinneretia aquatilis</name>
    <dbReference type="NCBI Taxonomy" id="2070761"/>
    <lineage>
        <taxon>Bacteria</taxon>
        <taxon>Pseudomonadati</taxon>
        <taxon>Pseudomonadota</taxon>
        <taxon>Betaproteobacteria</taxon>
        <taxon>Burkholderiales</taxon>
        <taxon>Sphaerotilaceae</taxon>
        <taxon>Roseateles</taxon>
    </lineage>
</organism>
<proteinExistence type="predicted"/>
<dbReference type="EC" id="2.7.7.65" evidence="1"/>
<dbReference type="InterPro" id="IPR000160">
    <property type="entry name" value="GGDEF_dom"/>
</dbReference>
<feature type="transmembrane region" description="Helical" evidence="3">
    <location>
        <begin position="440"/>
        <end position="459"/>
    </location>
</feature>
<dbReference type="Gene3D" id="3.30.70.270">
    <property type="match status" value="1"/>
</dbReference>
<sequence length="679" mass="75145">MKRALHASILGTGLLLGSAWAAQPPQALAAALPSQLDQLVRREDDQLDEVLHALQTLRQELAGTERPGPEQEARIDFAEGMVRLVHGDRIGAQKMADQLALQAGQLTRSQVLRGEIANRDGHLQSTAEWARLALQTLERNCPRQTLKSAVTQQVCDYRLAWTALRLLARTQMAEGAVSAAEAGQKYALELAQAAEDHRRSAFSMATLAMLYQDQSQPELSRRWITLALQTAQGDPQAMGQVKSNEAILAARVGDRKAQRQALDEGLALAREAGSKRLTAQLYIGLNDYYMQVGQPLRALQAAQPVLAMLSSLPDARFERVIRSNMVVTRIQLRQFEQARQELARLRELNQGNTDLVQLSTQLREQGEAWASVGRPREAILAYHEERKLSAQLNARNRESAMQQLRIKYDSERKQRDLNLLVSQQALVDRQLSNRQLASQVSYAVAVLLGLSLLLGGVMVRRMHLANQRLKANELLLRAQSERDPLTDLANRRHFLAVMNEQTQQDFHGALLMVDIDHFKHVNDQHGHGIGDVVICEVARRLSHAVRQGDLVVRWGGEEFLVFASAVTSEQLASLAERILHTVADTPVHSADGPLRITVSLGFAHFPLPPGELPLHWEQAVNWADMALYTAKSRGRNRAMGIAAVRAADRASLESIAADFEAACSNDQVSLQQILGPGAA</sequence>
<dbReference type="PANTHER" id="PTHR45138">
    <property type="entry name" value="REGULATORY COMPONENTS OF SENSORY TRANSDUCTION SYSTEM"/>
    <property type="match status" value="1"/>
</dbReference>
<dbReference type="GO" id="GO:0052621">
    <property type="term" value="F:diguanylate cyclase activity"/>
    <property type="evidence" value="ECO:0007669"/>
    <property type="project" value="UniProtKB-EC"/>
</dbReference>
<evidence type="ECO:0000256" key="3">
    <source>
        <dbReference type="SAM" id="Phobius"/>
    </source>
</evidence>
<reference evidence="6 7" key="1">
    <citation type="submission" date="2018-01" db="EMBL/GenBank/DDBJ databases">
        <title>Draft genome sequence of Paucibacter aquatile CR182 isolated from freshwater of the Nakdong River.</title>
        <authorList>
            <person name="Choi A."/>
            <person name="Chung E.J."/>
        </authorList>
    </citation>
    <scope>NUCLEOTIDE SEQUENCE [LARGE SCALE GENOMIC DNA]</scope>
    <source>
        <strain evidence="6 7">CR182</strain>
    </source>
</reference>
<keyword evidence="3" id="KW-0472">Membrane</keyword>
<evidence type="ECO:0000256" key="2">
    <source>
        <dbReference type="ARBA" id="ARBA00034247"/>
    </source>
</evidence>
<dbReference type="RefSeq" id="WP_102768775.1">
    <property type="nucleotide sequence ID" value="NZ_POSP01000003.1"/>
</dbReference>
<keyword evidence="3" id="KW-1133">Transmembrane helix</keyword>
<dbReference type="AlphaFoldDB" id="A0A2N8KZG8"/>
<evidence type="ECO:0000313" key="6">
    <source>
        <dbReference type="EMBL" id="PND38858.1"/>
    </source>
</evidence>
<dbReference type="PANTHER" id="PTHR45138:SF9">
    <property type="entry name" value="DIGUANYLATE CYCLASE DGCM-RELATED"/>
    <property type="match status" value="1"/>
</dbReference>
<feature type="domain" description="GGDEF" evidence="5">
    <location>
        <begin position="506"/>
        <end position="643"/>
    </location>
</feature>
<dbReference type="SUPFAM" id="SSF55073">
    <property type="entry name" value="Nucleotide cyclase"/>
    <property type="match status" value="1"/>
</dbReference>
<evidence type="ECO:0000256" key="4">
    <source>
        <dbReference type="SAM" id="SignalP"/>
    </source>
</evidence>
<feature type="signal peptide" evidence="4">
    <location>
        <begin position="1"/>
        <end position="21"/>
    </location>
</feature>
<dbReference type="EMBL" id="POSP01000003">
    <property type="protein sequence ID" value="PND38858.1"/>
    <property type="molecule type" value="Genomic_DNA"/>
</dbReference>
<dbReference type="NCBIfam" id="TIGR00254">
    <property type="entry name" value="GGDEF"/>
    <property type="match status" value="1"/>
</dbReference>
<dbReference type="SMART" id="SM00267">
    <property type="entry name" value="GGDEF"/>
    <property type="match status" value="1"/>
</dbReference>
<keyword evidence="3" id="KW-0812">Transmembrane</keyword>
<dbReference type="PROSITE" id="PS50887">
    <property type="entry name" value="GGDEF"/>
    <property type="match status" value="1"/>
</dbReference>